<dbReference type="PANTHER" id="PTHR42790">
    <property type="entry name" value="AMINOTRANSFERASE"/>
    <property type="match status" value="1"/>
</dbReference>
<keyword evidence="4 8" id="KW-0032">Aminotransferase</keyword>
<name>A0A9D1SZV9_9FIRM</name>
<evidence type="ECO:0000256" key="2">
    <source>
        <dbReference type="ARBA" id="ARBA00007441"/>
    </source>
</evidence>
<dbReference type="InterPro" id="IPR015422">
    <property type="entry name" value="PyrdxlP-dep_Trfase_small"/>
</dbReference>
<dbReference type="GO" id="GO:0008483">
    <property type="term" value="F:transaminase activity"/>
    <property type="evidence" value="ECO:0007669"/>
    <property type="project" value="UniProtKB-KW"/>
</dbReference>
<dbReference type="Gene3D" id="3.40.640.10">
    <property type="entry name" value="Type I PLP-dependent aspartate aminotransferase-like (Major domain)"/>
    <property type="match status" value="1"/>
</dbReference>
<reference evidence="8" key="1">
    <citation type="submission" date="2020-10" db="EMBL/GenBank/DDBJ databases">
        <authorList>
            <person name="Gilroy R."/>
        </authorList>
    </citation>
    <scope>NUCLEOTIDE SEQUENCE</scope>
    <source>
        <strain evidence="8">4920</strain>
    </source>
</reference>
<sequence length="394" mass="43325">MEKVFTPAVAGMQASAIREIFKLIDKQDVISFAAGIPAPELFPAKEWAKITSDILNNAPAGALIYGVTEGYAPLREVTKERTRRLGAFGDGDELVMTTGAQQAIDLTAKVLLEVGDGVIVEKPSFIGSLNSFRSYGAELYDVDVEDDGLNVEQVEALLKEHGNIKFIYTIPTFQNPSGTTMSVEKRKALLDLAKKYNVFILEDNPYGELRFAGEAVPTIKSFDDDNHVIYAGTYSKTLAPGLRVGFVSGRKDVVDRIVVVKQVNDVHTPVLNQMMVHEYIKNYDYDGHIAACSQEYGKKCALMIEEMEKHFPSSVKFTRPEGGLFILCTMPEGVDAKEVLGDAIAQNVAFVPGNTFMTDIDAPSNIFRLNFSVTTEESIKKGIKILGDVLKKYA</sequence>
<evidence type="ECO:0000256" key="3">
    <source>
        <dbReference type="ARBA" id="ARBA00011738"/>
    </source>
</evidence>
<evidence type="ECO:0000256" key="4">
    <source>
        <dbReference type="ARBA" id="ARBA00022576"/>
    </source>
</evidence>
<dbReference type="CDD" id="cd00609">
    <property type="entry name" value="AAT_like"/>
    <property type="match status" value="1"/>
</dbReference>
<evidence type="ECO:0000313" key="8">
    <source>
        <dbReference type="EMBL" id="HIV02066.1"/>
    </source>
</evidence>
<dbReference type="FunFam" id="3.40.640.10:FF:000053">
    <property type="entry name" value="Aminotransferase, class I"/>
    <property type="match status" value="1"/>
</dbReference>
<dbReference type="EMBL" id="DVOF01000019">
    <property type="protein sequence ID" value="HIV02066.1"/>
    <property type="molecule type" value="Genomic_DNA"/>
</dbReference>
<dbReference type="Pfam" id="PF00155">
    <property type="entry name" value="Aminotran_1_2"/>
    <property type="match status" value="1"/>
</dbReference>
<protein>
    <submittedName>
        <fullName evidence="8">PLP-dependent aminotransferase family protein</fullName>
    </submittedName>
</protein>
<comment type="similarity">
    <text evidence="2">Belongs to the class-I pyridoxal-phosphate-dependent aminotransferase family.</text>
</comment>
<feature type="domain" description="Aminotransferase class I/classII large" evidence="7">
    <location>
        <begin position="28"/>
        <end position="384"/>
    </location>
</feature>
<keyword evidence="6" id="KW-0663">Pyridoxal phosphate</keyword>
<dbReference type="InterPro" id="IPR050859">
    <property type="entry name" value="Class-I_PLP-dep_aminotransf"/>
</dbReference>
<dbReference type="InterPro" id="IPR004839">
    <property type="entry name" value="Aminotransferase_I/II_large"/>
</dbReference>
<comment type="subunit">
    <text evidence="3">Homodimer.</text>
</comment>
<dbReference type="InterPro" id="IPR015421">
    <property type="entry name" value="PyrdxlP-dep_Trfase_major"/>
</dbReference>
<dbReference type="GO" id="GO:1901605">
    <property type="term" value="P:alpha-amino acid metabolic process"/>
    <property type="evidence" value="ECO:0007669"/>
    <property type="project" value="TreeGrafter"/>
</dbReference>
<evidence type="ECO:0000256" key="1">
    <source>
        <dbReference type="ARBA" id="ARBA00001933"/>
    </source>
</evidence>
<dbReference type="Proteomes" id="UP000886743">
    <property type="component" value="Unassembled WGS sequence"/>
</dbReference>
<dbReference type="InterPro" id="IPR015424">
    <property type="entry name" value="PyrdxlP-dep_Trfase"/>
</dbReference>
<reference evidence="8" key="2">
    <citation type="journal article" date="2021" name="PeerJ">
        <title>Extensive microbial diversity within the chicken gut microbiome revealed by metagenomics and culture.</title>
        <authorList>
            <person name="Gilroy R."/>
            <person name="Ravi A."/>
            <person name="Getino M."/>
            <person name="Pursley I."/>
            <person name="Horton D.L."/>
            <person name="Alikhan N.F."/>
            <person name="Baker D."/>
            <person name="Gharbi K."/>
            <person name="Hall N."/>
            <person name="Watson M."/>
            <person name="Adriaenssens E.M."/>
            <person name="Foster-Nyarko E."/>
            <person name="Jarju S."/>
            <person name="Secka A."/>
            <person name="Antonio M."/>
            <person name="Oren A."/>
            <person name="Chaudhuri R.R."/>
            <person name="La Ragione R."/>
            <person name="Hildebrand F."/>
            <person name="Pallen M.J."/>
        </authorList>
    </citation>
    <scope>NUCLEOTIDE SEQUENCE</scope>
    <source>
        <strain evidence="8">4920</strain>
    </source>
</reference>
<dbReference type="SUPFAM" id="SSF53383">
    <property type="entry name" value="PLP-dependent transferases"/>
    <property type="match status" value="1"/>
</dbReference>
<dbReference type="PANTHER" id="PTHR42790:SF19">
    <property type="entry name" value="KYNURENINE_ALPHA-AMINOADIPATE AMINOTRANSFERASE, MITOCHONDRIAL"/>
    <property type="match status" value="1"/>
</dbReference>
<comment type="cofactor">
    <cofactor evidence="1">
        <name>pyridoxal 5'-phosphate</name>
        <dbReference type="ChEBI" id="CHEBI:597326"/>
    </cofactor>
</comment>
<evidence type="ECO:0000313" key="9">
    <source>
        <dbReference type="Proteomes" id="UP000886743"/>
    </source>
</evidence>
<comment type="caution">
    <text evidence="8">The sequence shown here is derived from an EMBL/GenBank/DDBJ whole genome shotgun (WGS) entry which is preliminary data.</text>
</comment>
<proteinExistence type="inferred from homology"/>
<evidence type="ECO:0000256" key="5">
    <source>
        <dbReference type="ARBA" id="ARBA00022679"/>
    </source>
</evidence>
<dbReference type="Gene3D" id="3.90.1150.10">
    <property type="entry name" value="Aspartate Aminotransferase, domain 1"/>
    <property type="match status" value="1"/>
</dbReference>
<organism evidence="8 9">
    <name type="scientific">Candidatus Aphodoplasma excrementigallinarum</name>
    <dbReference type="NCBI Taxonomy" id="2840673"/>
    <lineage>
        <taxon>Bacteria</taxon>
        <taxon>Bacillati</taxon>
        <taxon>Bacillota</taxon>
        <taxon>Clostridia</taxon>
        <taxon>Eubacteriales</taxon>
        <taxon>Candidatus Aphodoplasma</taxon>
    </lineage>
</organism>
<evidence type="ECO:0000256" key="6">
    <source>
        <dbReference type="ARBA" id="ARBA00022898"/>
    </source>
</evidence>
<dbReference type="AlphaFoldDB" id="A0A9D1SZV9"/>
<accession>A0A9D1SZV9</accession>
<gene>
    <name evidence="8" type="ORF">IAC74_00720</name>
</gene>
<keyword evidence="5" id="KW-0808">Transferase</keyword>
<dbReference type="GO" id="GO:0030170">
    <property type="term" value="F:pyridoxal phosphate binding"/>
    <property type="evidence" value="ECO:0007669"/>
    <property type="project" value="InterPro"/>
</dbReference>
<evidence type="ECO:0000259" key="7">
    <source>
        <dbReference type="Pfam" id="PF00155"/>
    </source>
</evidence>